<feature type="compositionally biased region" description="Basic residues" evidence="1">
    <location>
        <begin position="49"/>
        <end position="59"/>
    </location>
</feature>
<comment type="caution">
    <text evidence="2">The sequence shown here is derived from an EMBL/GenBank/DDBJ whole genome shotgun (WGS) entry which is preliminary data.</text>
</comment>
<evidence type="ECO:0000313" key="3">
    <source>
        <dbReference type="Proteomes" id="UP000823388"/>
    </source>
</evidence>
<dbReference type="AlphaFoldDB" id="A0A8T0NW83"/>
<protein>
    <submittedName>
        <fullName evidence="2">Uncharacterized protein</fullName>
    </submittedName>
</protein>
<gene>
    <name evidence="2" type="ORF">PVAP13_9KG618150</name>
</gene>
<accession>A0A8T0NW83</accession>
<feature type="region of interest" description="Disordered" evidence="1">
    <location>
        <begin position="35"/>
        <end position="59"/>
    </location>
</feature>
<feature type="region of interest" description="Disordered" evidence="1">
    <location>
        <begin position="83"/>
        <end position="113"/>
    </location>
</feature>
<dbReference type="EMBL" id="CM029053">
    <property type="protein sequence ID" value="KAG2553720.1"/>
    <property type="molecule type" value="Genomic_DNA"/>
</dbReference>
<organism evidence="2 3">
    <name type="scientific">Panicum virgatum</name>
    <name type="common">Blackwell switchgrass</name>
    <dbReference type="NCBI Taxonomy" id="38727"/>
    <lineage>
        <taxon>Eukaryota</taxon>
        <taxon>Viridiplantae</taxon>
        <taxon>Streptophyta</taxon>
        <taxon>Embryophyta</taxon>
        <taxon>Tracheophyta</taxon>
        <taxon>Spermatophyta</taxon>
        <taxon>Magnoliopsida</taxon>
        <taxon>Liliopsida</taxon>
        <taxon>Poales</taxon>
        <taxon>Poaceae</taxon>
        <taxon>PACMAD clade</taxon>
        <taxon>Panicoideae</taxon>
        <taxon>Panicodae</taxon>
        <taxon>Paniceae</taxon>
        <taxon>Panicinae</taxon>
        <taxon>Panicum</taxon>
        <taxon>Panicum sect. Hiantes</taxon>
    </lineage>
</organism>
<proteinExistence type="predicted"/>
<evidence type="ECO:0000256" key="1">
    <source>
        <dbReference type="SAM" id="MobiDB-lite"/>
    </source>
</evidence>
<name>A0A8T0NW83_PANVG</name>
<reference evidence="2" key="1">
    <citation type="submission" date="2020-05" db="EMBL/GenBank/DDBJ databases">
        <title>WGS assembly of Panicum virgatum.</title>
        <authorList>
            <person name="Lovell J.T."/>
            <person name="Jenkins J."/>
            <person name="Shu S."/>
            <person name="Juenger T.E."/>
            <person name="Schmutz J."/>
        </authorList>
    </citation>
    <scope>NUCLEOTIDE SEQUENCE</scope>
    <source>
        <strain evidence="2">AP13</strain>
    </source>
</reference>
<sequence length="113" mass="13076">MDRLFFFEEVAVMGCRWPIQPIIPKKVRCAVWRRRSSRQRETGRDGHCRKYRNRSSGRKRAAMLSLSACNAAGHVHASRFSGAYCPPRHARQRPSHGDFSGLFLPRSRHGQRN</sequence>
<keyword evidence="3" id="KW-1185">Reference proteome</keyword>
<feature type="compositionally biased region" description="Basic and acidic residues" evidence="1">
    <location>
        <begin position="38"/>
        <end position="48"/>
    </location>
</feature>
<evidence type="ECO:0000313" key="2">
    <source>
        <dbReference type="EMBL" id="KAG2553720.1"/>
    </source>
</evidence>
<dbReference type="Proteomes" id="UP000823388">
    <property type="component" value="Chromosome 9K"/>
</dbReference>